<gene>
    <name evidence="1" type="ORF">WMSIL1_LOCUS6883</name>
</gene>
<keyword evidence="2" id="KW-1185">Reference proteome</keyword>
<protein>
    <submittedName>
        <fullName evidence="1">Uncharacterized protein</fullName>
    </submittedName>
</protein>
<name>A0A564YJ68_HYMDI</name>
<evidence type="ECO:0000313" key="2">
    <source>
        <dbReference type="Proteomes" id="UP000321570"/>
    </source>
</evidence>
<dbReference type="AlphaFoldDB" id="A0A564YJ68"/>
<accession>A0A564YJ68</accession>
<dbReference type="EMBL" id="CABIJS010000233">
    <property type="protein sequence ID" value="VUZ47322.1"/>
    <property type="molecule type" value="Genomic_DNA"/>
</dbReference>
<sequence length="86" mass="9406">MREIINPIVTSGPLQIKVVSSRGSFSSIGKVKSASNDGCGGTADSVMFRNQSCPHCPFPFLQPSRPIKAHIQLYPHARPHPSDEYK</sequence>
<proteinExistence type="predicted"/>
<evidence type="ECO:0000313" key="1">
    <source>
        <dbReference type="EMBL" id="VUZ47322.1"/>
    </source>
</evidence>
<organism evidence="1 2">
    <name type="scientific">Hymenolepis diminuta</name>
    <name type="common">Rat tapeworm</name>
    <dbReference type="NCBI Taxonomy" id="6216"/>
    <lineage>
        <taxon>Eukaryota</taxon>
        <taxon>Metazoa</taxon>
        <taxon>Spiralia</taxon>
        <taxon>Lophotrochozoa</taxon>
        <taxon>Platyhelminthes</taxon>
        <taxon>Cestoda</taxon>
        <taxon>Eucestoda</taxon>
        <taxon>Cyclophyllidea</taxon>
        <taxon>Hymenolepididae</taxon>
        <taxon>Hymenolepis</taxon>
    </lineage>
</organism>
<reference evidence="1 2" key="1">
    <citation type="submission" date="2019-07" db="EMBL/GenBank/DDBJ databases">
        <authorList>
            <person name="Jastrzebski P J."/>
            <person name="Paukszto L."/>
            <person name="Jastrzebski P J."/>
        </authorList>
    </citation>
    <scope>NUCLEOTIDE SEQUENCE [LARGE SCALE GENOMIC DNA]</scope>
    <source>
        <strain evidence="1 2">WMS-il1</strain>
    </source>
</reference>
<dbReference type="Proteomes" id="UP000321570">
    <property type="component" value="Unassembled WGS sequence"/>
</dbReference>